<evidence type="ECO:0000313" key="2">
    <source>
        <dbReference type="Proteomes" id="UP000808146"/>
    </source>
</evidence>
<sequence length="329" mass="37117">MSLISSIADFLKPTPVPTPQVRKALERIGELVDPLLRSASGFERELAPAVEHVLGYCEGLIAGLPGPIDINRQSFSGDPLVHALFATADDIDQMLGHSQAVRDFLEEPQCWESEYFYALFAARRQQKKQLGIVRQGDMIQSEVPQLVIYFCDQTLVEPHCNLEVTLDNLRAKGLESLLSTFHDHVESLRSEREGLRADVSMQRAHLTVLRGKSPGPEFQTHTRHLAELDAQLREKAASLMPDQLLAALVDYLREPEAWLGLSPVSVTVDRLGIVSDQPSDDINLHTLKFSEFRGRDKRNYMAMLARIRRDEAQAAVDLVQDQRRRFMII</sequence>
<organism evidence="1 2">
    <name type="scientific">Candidatus Dechloromonas phosphorivorans</name>
    <dbReference type="NCBI Taxonomy" id="2899244"/>
    <lineage>
        <taxon>Bacteria</taxon>
        <taxon>Pseudomonadati</taxon>
        <taxon>Pseudomonadota</taxon>
        <taxon>Betaproteobacteria</taxon>
        <taxon>Rhodocyclales</taxon>
        <taxon>Azonexaceae</taxon>
        <taxon>Dechloromonas</taxon>
    </lineage>
</organism>
<name>A0A9D7QPZ1_9RHOO</name>
<dbReference type="Proteomes" id="UP000808146">
    <property type="component" value="Unassembled WGS sequence"/>
</dbReference>
<reference evidence="2" key="1">
    <citation type="journal article" date="2021" name="Nat. Commun.">
        <title>Connecting structure to function with the recovery of over 1000 high-quality metagenome-assembled genomes from activated sludge using long-read sequencing.</title>
        <authorList>
            <person name="Singleton C.M."/>
            <person name="Petriglieri F."/>
            <person name="Kristensen J.M."/>
            <person name="Kirkegaard R.H."/>
            <person name="Michaelsen T.Y."/>
            <person name="Andersen M.H."/>
            <person name="Kondrotaite Z."/>
            <person name="Karst S.M."/>
            <person name="Dueholm M.S."/>
            <person name="Nielsen P.H."/>
            <person name="Albertsen M."/>
        </authorList>
    </citation>
    <scope>NUCLEOTIDE SEQUENCE [LARGE SCALE GENOMIC DNA]</scope>
</reference>
<accession>A0A9D7QPZ1</accession>
<proteinExistence type="predicted"/>
<protein>
    <submittedName>
        <fullName evidence="1">Uncharacterized protein</fullName>
    </submittedName>
</protein>
<dbReference type="AlphaFoldDB" id="A0A9D7QPZ1"/>
<gene>
    <name evidence="1" type="ORF">IPN75_20040</name>
</gene>
<dbReference type="EMBL" id="JADKBR010000029">
    <property type="protein sequence ID" value="MBK8892475.1"/>
    <property type="molecule type" value="Genomic_DNA"/>
</dbReference>
<comment type="caution">
    <text evidence="1">The sequence shown here is derived from an EMBL/GenBank/DDBJ whole genome shotgun (WGS) entry which is preliminary data.</text>
</comment>
<evidence type="ECO:0000313" key="1">
    <source>
        <dbReference type="EMBL" id="MBK8892475.1"/>
    </source>
</evidence>